<dbReference type="GO" id="GO:0008270">
    <property type="term" value="F:zinc ion binding"/>
    <property type="evidence" value="ECO:0007669"/>
    <property type="project" value="InterPro"/>
</dbReference>
<dbReference type="WBParaSite" id="PEQ_0000670901-mRNA-1">
    <property type="protein sequence ID" value="PEQ_0000670901-mRNA-1"/>
    <property type="gene ID" value="PEQ_0000670901"/>
</dbReference>
<reference evidence="10" key="1">
    <citation type="submission" date="2022-11" db="UniProtKB">
        <authorList>
            <consortium name="WormBaseParasite"/>
        </authorList>
    </citation>
    <scope>IDENTIFICATION</scope>
</reference>
<evidence type="ECO:0000256" key="3">
    <source>
        <dbReference type="ARBA" id="ARBA00022670"/>
    </source>
</evidence>
<evidence type="ECO:0000313" key="10">
    <source>
        <dbReference type="WBParaSite" id="PEQ_0000670901-mRNA-1"/>
    </source>
</evidence>
<keyword evidence="3" id="KW-0645">Protease</keyword>
<keyword evidence="4" id="KW-0479">Metal-binding</keyword>
<comment type="cofactor">
    <cofactor evidence="1">
        <name>Zn(2+)</name>
        <dbReference type="ChEBI" id="CHEBI:29105"/>
    </cofactor>
</comment>
<evidence type="ECO:0000256" key="4">
    <source>
        <dbReference type="ARBA" id="ARBA00022723"/>
    </source>
</evidence>
<dbReference type="AlphaFoldDB" id="A0A914RJL4"/>
<dbReference type="GO" id="GO:0043171">
    <property type="term" value="P:peptide catabolic process"/>
    <property type="evidence" value="ECO:0007669"/>
    <property type="project" value="TreeGrafter"/>
</dbReference>
<evidence type="ECO:0000313" key="9">
    <source>
        <dbReference type="Proteomes" id="UP000887564"/>
    </source>
</evidence>
<evidence type="ECO:0000256" key="7">
    <source>
        <dbReference type="ARBA" id="ARBA00023049"/>
    </source>
</evidence>
<dbReference type="InterPro" id="IPR042097">
    <property type="entry name" value="Aminopeptidase_N-like_N_sf"/>
</dbReference>
<dbReference type="GO" id="GO:0005737">
    <property type="term" value="C:cytoplasm"/>
    <property type="evidence" value="ECO:0007669"/>
    <property type="project" value="TreeGrafter"/>
</dbReference>
<accession>A0A914RJL4</accession>
<evidence type="ECO:0000256" key="6">
    <source>
        <dbReference type="ARBA" id="ARBA00022833"/>
    </source>
</evidence>
<dbReference type="Gene3D" id="1.10.390.10">
    <property type="entry name" value="Neutral Protease Domain 2"/>
    <property type="match status" value="1"/>
</dbReference>
<comment type="similarity">
    <text evidence="2">Belongs to the peptidase M1 family.</text>
</comment>
<dbReference type="GO" id="GO:0042277">
    <property type="term" value="F:peptide binding"/>
    <property type="evidence" value="ECO:0007669"/>
    <property type="project" value="TreeGrafter"/>
</dbReference>
<dbReference type="PRINTS" id="PR00756">
    <property type="entry name" value="ALADIPTASE"/>
</dbReference>
<dbReference type="InterPro" id="IPR001930">
    <property type="entry name" value="Peptidase_M1"/>
</dbReference>
<proteinExistence type="inferred from homology"/>
<dbReference type="PANTHER" id="PTHR11533:SF293">
    <property type="entry name" value="AMINOPEPTIDASE-2-RELATED"/>
    <property type="match status" value="1"/>
</dbReference>
<evidence type="ECO:0000256" key="5">
    <source>
        <dbReference type="ARBA" id="ARBA00022801"/>
    </source>
</evidence>
<feature type="domain" description="Peptidase M1 membrane alanine aminopeptidase" evidence="8">
    <location>
        <begin position="155"/>
        <end position="223"/>
    </location>
</feature>
<protein>
    <submittedName>
        <fullName evidence="10">Peptidase M1 membrane alanine aminopeptidase domain-containing protein</fullName>
    </submittedName>
</protein>
<keyword evidence="9" id="KW-1185">Reference proteome</keyword>
<dbReference type="Pfam" id="PF01433">
    <property type="entry name" value="Peptidase_M1"/>
    <property type="match status" value="1"/>
</dbReference>
<keyword evidence="5" id="KW-0378">Hydrolase</keyword>
<dbReference type="InterPro" id="IPR027268">
    <property type="entry name" value="Peptidase_M4/M1_CTD_sf"/>
</dbReference>
<dbReference type="InterPro" id="IPR050344">
    <property type="entry name" value="Peptidase_M1_aminopeptidases"/>
</dbReference>
<dbReference type="Gene3D" id="2.60.40.1730">
    <property type="entry name" value="tricorn interacting facor f3 domain"/>
    <property type="match status" value="1"/>
</dbReference>
<dbReference type="GO" id="GO:0016020">
    <property type="term" value="C:membrane"/>
    <property type="evidence" value="ECO:0007669"/>
    <property type="project" value="TreeGrafter"/>
</dbReference>
<dbReference type="Proteomes" id="UP000887564">
    <property type="component" value="Unplaced"/>
</dbReference>
<dbReference type="InterPro" id="IPR014782">
    <property type="entry name" value="Peptidase_M1_dom"/>
</dbReference>
<dbReference type="SUPFAM" id="SSF55486">
    <property type="entry name" value="Metalloproteases ('zincins'), catalytic domain"/>
    <property type="match status" value="1"/>
</dbReference>
<keyword evidence="6" id="KW-0862">Zinc</keyword>
<dbReference type="GO" id="GO:0070006">
    <property type="term" value="F:metalloaminopeptidase activity"/>
    <property type="evidence" value="ECO:0007669"/>
    <property type="project" value="TreeGrafter"/>
</dbReference>
<dbReference type="Gene3D" id="3.30.2010.30">
    <property type="match status" value="1"/>
</dbReference>
<dbReference type="GO" id="GO:0006508">
    <property type="term" value="P:proteolysis"/>
    <property type="evidence" value="ECO:0007669"/>
    <property type="project" value="UniProtKB-KW"/>
</dbReference>
<evidence type="ECO:0000256" key="1">
    <source>
        <dbReference type="ARBA" id="ARBA00001947"/>
    </source>
</evidence>
<sequence length="234" mass="26964">LQIIHLDFLLTIDNIYIIQFVYVGGIHDYLDTVLCWRHICNLQEHVGGLIALANTMERTPVEIKTWENWDVIQFPPSLKMSTYIVAFAVGPYVKKEVTNEDGTLIRIWGWPGQEEYLGWAAEISAKCFHAMRQYTDFPYPYTKSDQLGMPEFLHSTKVKEMASETICHEISHQWFGDTVTETWWDDLFLSEGFATLFETASQKMADGKFLVNTMQTALTSDANVTYSHPLYDVN</sequence>
<name>A0A914RJL4_PAREQ</name>
<organism evidence="9 10">
    <name type="scientific">Parascaris equorum</name>
    <name type="common">Equine roundworm</name>
    <dbReference type="NCBI Taxonomy" id="6256"/>
    <lineage>
        <taxon>Eukaryota</taxon>
        <taxon>Metazoa</taxon>
        <taxon>Ecdysozoa</taxon>
        <taxon>Nematoda</taxon>
        <taxon>Chromadorea</taxon>
        <taxon>Rhabditida</taxon>
        <taxon>Spirurina</taxon>
        <taxon>Ascaridomorpha</taxon>
        <taxon>Ascaridoidea</taxon>
        <taxon>Ascarididae</taxon>
        <taxon>Parascaris</taxon>
    </lineage>
</organism>
<keyword evidence="7" id="KW-0482">Metalloprotease</keyword>
<dbReference type="SUPFAM" id="SSF63737">
    <property type="entry name" value="Leukotriene A4 hydrolase N-terminal domain"/>
    <property type="match status" value="1"/>
</dbReference>
<evidence type="ECO:0000259" key="8">
    <source>
        <dbReference type="Pfam" id="PF01433"/>
    </source>
</evidence>
<evidence type="ECO:0000256" key="2">
    <source>
        <dbReference type="ARBA" id="ARBA00010136"/>
    </source>
</evidence>
<dbReference type="GO" id="GO:0005615">
    <property type="term" value="C:extracellular space"/>
    <property type="evidence" value="ECO:0007669"/>
    <property type="project" value="TreeGrafter"/>
</dbReference>
<dbReference type="PANTHER" id="PTHR11533">
    <property type="entry name" value="PROTEASE M1 ZINC METALLOPROTEASE"/>
    <property type="match status" value="1"/>
</dbReference>